<dbReference type="OrthoDB" id="10253073at2759"/>
<dbReference type="Proteomes" id="UP000663879">
    <property type="component" value="Unassembled WGS sequence"/>
</dbReference>
<proteinExistence type="predicted"/>
<reference evidence="1" key="1">
    <citation type="submission" date="2021-02" db="EMBL/GenBank/DDBJ databases">
        <authorList>
            <person name="Nowell W R."/>
        </authorList>
    </citation>
    <scope>NUCLEOTIDE SEQUENCE</scope>
    <source>
        <strain evidence="1">Ploen Becks lab</strain>
    </source>
</reference>
<dbReference type="AlphaFoldDB" id="A0A814FW49"/>
<keyword evidence="2" id="KW-1185">Reference proteome</keyword>
<gene>
    <name evidence="1" type="ORF">OXX778_LOCUS15772</name>
</gene>
<sequence length="325" mass="38825">MDKHEVKTLKEILEKEEEYDQAARKIQRFWRKYIDLQVFKYYKDLVVFHNEGDPAIIMKFINPNEAKLIDPASGIHIKFRLAGHQFPPTIHYKIYTHRPVQDICANAPRDYTKPSYKMKPAQIKNNREKNFPVETFEGWYQRFENNGWRPVSNKHLVQMNLDYYYGIEKNSKPVVFYHSKLLRKKDIELRKKQKKIEWMKKLYMKGMLKPSGDDDETNQMIEKATKNFLQAYNMNGIENIADWEVDELVNWTNTLNYDDYYKDWKTIGTTAHSEKLIVEEKRLKERMRFEDEHNESVGINSINKNSLTLEVSDSNISRSGQSEDY</sequence>
<dbReference type="EMBL" id="CAJNOC010003559">
    <property type="protein sequence ID" value="CAF0988060.1"/>
    <property type="molecule type" value="Genomic_DNA"/>
</dbReference>
<evidence type="ECO:0000313" key="1">
    <source>
        <dbReference type="EMBL" id="CAF0988060.1"/>
    </source>
</evidence>
<comment type="caution">
    <text evidence="1">The sequence shown here is derived from an EMBL/GenBank/DDBJ whole genome shotgun (WGS) entry which is preliminary data.</text>
</comment>
<name>A0A814FW49_9BILA</name>
<accession>A0A814FW49</accession>
<organism evidence="1 2">
    <name type="scientific">Brachionus calyciflorus</name>
    <dbReference type="NCBI Taxonomy" id="104777"/>
    <lineage>
        <taxon>Eukaryota</taxon>
        <taxon>Metazoa</taxon>
        <taxon>Spiralia</taxon>
        <taxon>Gnathifera</taxon>
        <taxon>Rotifera</taxon>
        <taxon>Eurotatoria</taxon>
        <taxon>Monogononta</taxon>
        <taxon>Pseudotrocha</taxon>
        <taxon>Ploima</taxon>
        <taxon>Brachionidae</taxon>
        <taxon>Brachionus</taxon>
    </lineage>
</organism>
<dbReference type="PANTHER" id="PTHR33504">
    <property type="entry name" value="NADH DEHYDROGENASE (UBIQUINONE) 1 BETA SUBCOMPLEX, 4"/>
    <property type="match status" value="1"/>
</dbReference>
<dbReference type="PANTHER" id="PTHR33504:SF2">
    <property type="entry name" value="PROTEIN MFI"/>
    <property type="match status" value="1"/>
</dbReference>
<protein>
    <submittedName>
        <fullName evidence="1">Uncharacterized protein</fullName>
    </submittedName>
</protein>
<evidence type="ECO:0000313" key="2">
    <source>
        <dbReference type="Proteomes" id="UP000663879"/>
    </source>
</evidence>